<evidence type="ECO:0000256" key="1">
    <source>
        <dbReference type="SAM" id="Phobius"/>
    </source>
</evidence>
<name>A0A8K2A9Y4_9CYAN</name>
<organism evidence="2 3">
    <name type="scientific">Petrachloros mirabilis ULC683</name>
    <dbReference type="NCBI Taxonomy" id="2781853"/>
    <lineage>
        <taxon>Bacteria</taxon>
        <taxon>Bacillati</taxon>
        <taxon>Cyanobacteriota</taxon>
        <taxon>Cyanophyceae</taxon>
        <taxon>Synechococcales</taxon>
        <taxon>Petrachlorosaceae</taxon>
        <taxon>Petrachloros</taxon>
        <taxon>Petrachloros mirabilis</taxon>
    </lineage>
</organism>
<evidence type="ECO:0000313" key="3">
    <source>
        <dbReference type="Proteomes" id="UP000607397"/>
    </source>
</evidence>
<feature type="transmembrane region" description="Helical" evidence="1">
    <location>
        <begin position="33"/>
        <end position="53"/>
    </location>
</feature>
<dbReference type="Proteomes" id="UP000607397">
    <property type="component" value="Unassembled WGS sequence"/>
</dbReference>
<sequence length="59" mass="6377">MGYFRPVIFIVVLFFFTIVLCALTSLVAIANPLLLLLGIAGGMLLTLLALDLLDTAFPH</sequence>
<feature type="transmembrane region" description="Helical" evidence="1">
    <location>
        <begin position="7"/>
        <end position="27"/>
    </location>
</feature>
<keyword evidence="1" id="KW-1133">Transmembrane helix</keyword>
<dbReference type="EMBL" id="WVIC01000057">
    <property type="protein sequence ID" value="NCJ08555.1"/>
    <property type="molecule type" value="Genomic_DNA"/>
</dbReference>
<reference evidence="2" key="1">
    <citation type="submission" date="2019-12" db="EMBL/GenBank/DDBJ databases">
        <title>High-Quality draft genome sequences of three cyanobacteria isolated from the limestone walls of the Old Cathedral of Coimbra.</title>
        <authorList>
            <person name="Tiago I."/>
            <person name="Soares F."/>
            <person name="Portugal A."/>
        </authorList>
    </citation>
    <scope>NUCLEOTIDE SEQUENCE [LARGE SCALE GENOMIC DNA]</scope>
    <source>
        <strain evidence="2">C</strain>
    </source>
</reference>
<dbReference type="RefSeq" id="WP_161827028.1">
    <property type="nucleotide sequence ID" value="NZ_WVIC01000057.1"/>
</dbReference>
<keyword evidence="1" id="KW-0472">Membrane</keyword>
<comment type="caution">
    <text evidence="2">The sequence shown here is derived from an EMBL/GenBank/DDBJ whole genome shotgun (WGS) entry which is preliminary data.</text>
</comment>
<evidence type="ECO:0000313" key="2">
    <source>
        <dbReference type="EMBL" id="NCJ08555.1"/>
    </source>
</evidence>
<proteinExistence type="predicted"/>
<gene>
    <name evidence="2" type="ORF">GS597_18980</name>
</gene>
<keyword evidence="3" id="KW-1185">Reference proteome</keyword>
<accession>A0A8K2A9Y4</accession>
<keyword evidence="1" id="KW-0812">Transmembrane</keyword>
<protein>
    <submittedName>
        <fullName evidence="2">Uncharacterized protein</fullName>
    </submittedName>
</protein>
<dbReference type="AlphaFoldDB" id="A0A8K2A9Y4"/>